<evidence type="ECO:0000313" key="14">
    <source>
        <dbReference type="Proteomes" id="UP000235162"/>
    </source>
</evidence>
<dbReference type="GO" id="GO:0005886">
    <property type="term" value="C:plasma membrane"/>
    <property type="evidence" value="ECO:0007669"/>
    <property type="project" value="UniProtKB-SubCell"/>
</dbReference>
<evidence type="ECO:0000313" key="13">
    <source>
        <dbReference type="EMBL" id="PLW84650.1"/>
    </source>
</evidence>
<evidence type="ECO:0000256" key="7">
    <source>
        <dbReference type="ARBA" id="ARBA00022989"/>
    </source>
</evidence>
<keyword evidence="8 11" id="KW-0472">Membrane</keyword>
<keyword evidence="6 11" id="KW-0812">Transmembrane</keyword>
<dbReference type="RefSeq" id="WP_084200870.1">
    <property type="nucleotide sequence ID" value="NZ_BMYL01000008.1"/>
</dbReference>
<keyword evidence="14" id="KW-1185">Reference proteome</keyword>
<evidence type="ECO:0000256" key="6">
    <source>
        <dbReference type="ARBA" id="ARBA00022692"/>
    </source>
</evidence>
<evidence type="ECO:0000256" key="8">
    <source>
        <dbReference type="ARBA" id="ARBA00023136"/>
    </source>
</evidence>
<dbReference type="NCBIfam" id="TIGR02532">
    <property type="entry name" value="IV_pilin_GFxxxE"/>
    <property type="match status" value="1"/>
</dbReference>
<evidence type="ECO:0000256" key="5">
    <source>
        <dbReference type="ARBA" id="ARBA00022519"/>
    </source>
</evidence>
<dbReference type="InterPro" id="IPR022346">
    <property type="entry name" value="T2SS_GspH"/>
</dbReference>
<evidence type="ECO:0000256" key="9">
    <source>
        <dbReference type="ARBA" id="ARBA00025772"/>
    </source>
</evidence>
<keyword evidence="7 11" id="KW-1133">Transmembrane helix</keyword>
<evidence type="ECO:0000256" key="11">
    <source>
        <dbReference type="SAM" id="Phobius"/>
    </source>
</evidence>
<dbReference type="PROSITE" id="PS00409">
    <property type="entry name" value="PROKAR_NTER_METHYL"/>
    <property type="match status" value="1"/>
</dbReference>
<evidence type="ECO:0000259" key="12">
    <source>
        <dbReference type="Pfam" id="PF12019"/>
    </source>
</evidence>
<dbReference type="KEGG" id="hja:BST95_18375"/>
<dbReference type="InterPro" id="IPR045584">
    <property type="entry name" value="Pilin-like"/>
</dbReference>
<evidence type="ECO:0000256" key="1">
    <source>
        <dbReference type="ARBA" id="ARBA00004377"/>
    </source>
</evidence>
<keyword evidence="4" id="KW-0488">Methylation</keyword>
<evidence type="ECO:0000256" key="10">
    <source>
        <dbReference type="ARBA" id="ARBA00030775"/>
    </source>
</evidence>
<comment type="subcellular location">
    <subcellularLocation>
        <location evidence="1">Cell inner membrane</location>
        <topology evidence="1">Single-pass membrane protein</topology>
    </subcellularLocation>
</comment>
<organism evidence="13 14">
    <name type="scientific">Halioglobus japonicus</name>
    <dbReference type="NCBI Taxonomy" id="930805"/>
    <lineage>
        <taxon>Bacteria</taxon>
        <taxon>Pseudomonadati</taxon>
        <taxon>Pseudomonadota</taxon>
        <taxon>Gammaproteobacteria</taxon>
        <taxon>Cellvibrionales</taxon>
        <taxon>Halieaceae</taxon>
        <taxon>Halioglobus</taxon>
    </lineage>
</organism>
<name>A0AAP8MBD1_9GAMM</name>
<feature type="domain" description="General secretion pathway GspH" evidence="12">
    <location>
        <begin position="51"/>
        <end position="163"/>
    </location>
</feature>
<accession>A0AAP8MBD1</accession>
<dbReference type="Proteomes" id="UP000235162">
    <property type="component" value="Unassembled WGS sequence"/>
</dbReference>
<evidence type="ECO:0000256" key="4">
    <source>
        <dbReference type="ARBA" id="ARBA00022481"/>
    </source>
</evidence>
<dbReference type="AlphaFoldDB" id="A0AAP8MBD1"/>
<evidence type="ECO:0000256" key="3">
    <source>
        <dbReference type="ARBA" id="ARBA00022475"/>
    </source>
</evidence>
<proteinExistence type="inferred from homology"/>
<evidence type="ECO:0000256" key="2">
    <source>
        <dbReference type="ARBA" id="ARBA00021549"/>
    </source>
</evidence>
<dbReference type="EMBL" id="PKUR01000006">
    <property type="protein sequence ID" value="PLW84650.1"/>
    <property type="molecule type" value="Genomic_DNA"/>
</dbReference>
<dbReference type="GO" id="GO:0015628">
    <property type="term" value="P:protein secretion by the type II secretion system"/>
    <property type="evidence" value="ECO:0007669"/>
    <property type="project" value="InterPro"/>
</dbReference>
<dbReference type="Pfam" id="PF07963">
    <property type="entry name" value="N_methyl"/>
    <property type="match status" value="1"/>
</dbReference>
<dbReference type="SUPFAM" id="SSF54523">
    <property type="entry name" value="Pili subunits"/>
    <property type="match status" value="1"/>
</dbReference>
<dbReference type="Gene3D" id="3.55.40.10">
    <property type="entry name" value="minor pseudopilin epsh domain"/>
    <property type="match status" value="1"/>
</dbReference>
<protein>
    <recommendedName>
        <fullName evidence="2">Type II secretion system protein H</fullName>
    </recommendedName>
    <alternativeName>
        <fullName evidence="10">General secretion pathway protein H</fullName>
    </alternativeName>
</protein>
<comment type="similarity">
    <text evidence="9">Belongs to the GSP H family.</text>
</comment>
<keyword evidence="3" id="KW-1003">Cell membrane</keyword>
<dbReference type="Pfam" id="PF12019">
    <property type="entry name" value="GspH"/>
    <property type="match status" value="1"/>
</dbReference>
<sequence length="179" mass="19153">MKRKSRPLAQAGFTLIELLVSLIIVAVLLAISLPGFERLSTRYQMRTIALQLHSAMEYARVESIIRGAPVELCPRAPEPGVCGEDYRQGWVVRVASPGASELLRISDSLASGISVSNRQASRPLHDAVRWRPDGSANRNVSFQLCAKGVSGSDAFAVVLSRAGRSRVARGEGLCPGGAA</sequence>
<reference evidence="13 14" key="1">
    <citation type="submission" date="2018-01" db="EMBL/GenBank/DDBJ databases">
        <title>The draft genome sequence of Halioglobus japonicus S1-36.</title>
        <authorList>
            <person name="Du Z.-J."/>
            <person name="Shi M.-J."/>
        </authorList>
    </citation>
    <scope>NUCLEOTIDE SEQUENCE [LARGE SCALE GENOMIC DNA]</scope>
    <source>
        <strain evidence="13 14">S1-36</strain>
    </source>
</reference>
<dbReference type="InterPro" id="IPR012902">
    <property type="entry name" value="N_methyl_site"/>
</dbReference>
<feature type="transmembrane region" description="Helical" evidence="11">
    <location>
        <begin position="12"/>
        <end position="36"/>
    </location>
</feature>
<keyword evidence="5" id="KW-0997">Cell inner membrane</keyword>
<dbReference type="GO" id="GO:0015627">
    <property type="term" value="C:type II protein secretion system complex"/>
    <property type="evidence" value="ECO:0007669"/>
    <property type="project" value="InterPro"/>
</dbReference>
<gene>
    <name evidence="13" type="ORF">C0029_18085</name>
</gene>
<comment type="caution">
    <text evidence="13">The sequence shown here is derived from an EMBL/GenBank/DDBJ whole genome shotgun (WGS) entry which is preliminary data.</text>
</comment>